<proteinExistence type="predicted"/>
<evidence type="ECO:0000313" key="3">
    <source>
        <dbReference type="Proteomes" id="UP001499841"/>
    </source>
</evidence>
<reference evidence="3" key="1">
    <citation type="journal article" date="2019" name="Int. J. Syst. Evol. Microbiol.">
        <title>The Global Catalogue of Microorganisms (GCM) 10K type strain sequencing project: providing services to taxonomists for standard genome sequencing and annotation.</title>
        <authorList>
            <consortium name="The Broad Institute Genomics Platform"/>
            <consortium name="The Broad Institute Genome Sequencing Center for Infectious Disease"/>
            <person name="Wu L."/>
            <person name="Ma J."/>
        </authorList>
    </citation>
    <scope>NUCLEOTIDE SEQUENCE [LARGE SCALE GENOMIC DNA]</scope>
    <source>
        <strain evidence="3">JCM 17459</strain>
    </source>
</reference>
<dbReference type="PANTHER" id="PTHR43685">
    <property type="entry name" value="GLYCOSYLTRANSFERASE"/>
    <property type="match status" value="1"/>
</dbReference>
<accession>A0ABP6UJT5</accession>
<evidence type="ECO:0000313" key="2">
    <source>
        <dbReference type="EMBL" id="GAA3509881.1"/>
    </source>
</evidence>
<dbReference type="PANTHER" id="PTHR43685:SF2">
    <property type="entry name" value="GLYCOSYLTRANSFERASE 2-LIKE DOMAIN-CONTAINING PROTEIN"/>
    <property type="match status" value="1"/>
</dbReference>
<keyword evidence="3" id="KW-1185">Reference proteome</keyword>
<dbReference type="Pfam" id="PF00535">
    <property type="entry name" value="Glycos_transf_2"/>
    <property type="match status" value="1"/>
</dbReference>
<comment type="caution">
    <text evidence="2">The sequence shown here is derived from an EMBL/GenBank/DDBJ whole genome shotgun (WGS) entry which is preliminary data.</text>
</comment>
<dbReference type="InterPro" id="IPR050834">
    <property type="entry name" value="Glycosyltransf_2"/>
</dbReference>
<name>A0ABP6UJT5_9MICO</name>
<gene>
    <name evidence="2" type="ORF">GCM10022262_36930</name>
</gene>
<organism evidence="2 3">
    <name type="scientific">Georgenia daeguensis</name>
    <dbReference type="NCBI Taxonomy" id="908355"/>
    <lineage>
        <taxon>Bacteria</taxon>
        <taxon>Bacillati</taxon>
        <taxon>Actinomycetota</taxon>
        <taxon>Actinomycetes</taxon>
        <taxon>Micrococcales</taxon>
        <taxon>Bogoriellaceae</taxon>
        <taxon>Georgenia</taxon>
    </lineage>
</organism>
<dbReference type="InterPro" id="IPR029044">
    <property type="entry name" value="Nucleotide-diphossugar_trans"/>
</dbReference>
<dbReference type="SUPFAM" id="SSF53448">
    <property type="entry name" value="Nucleotide-diphospho-sugar transferases"/>
    <property type="match status" value="1"/>
</dbReference>
<evidence type="ECO:0000259" key="1">
    <source>
        <dbReference type="Pfam" id="PF00535"/>
    </source>
</evidence>
<protein>
    <submittedName>
        <fullName evidence="2">Glycosyltransferase family A protein</fullName>
    </submittedName>
</protein>
<sequence length="282" mass="30415">MSVVIPALNAAGTLPAQLEALARQDVDVPWEVVVIDNGSTDGTLDVCRSFEGRVPGLRAISCARPGTSAARNAGAASSSSELLLFCDADDEVAPGWVSAMVAALRTSDAVGGAIENDKLTTVRTPYMPRHPDHLPVVAGFLPRAITANLGVRREVFDDVGGFAADYDYGGPDTEFCWRLQLAGHRLTYAPDAVVHYRHRHTLRSVAVKAFRTGISRGRLYRDYGPRGMPRPRLAGVAARWAGLLLSAPAAAVSPARRWRWVEQAAGAAGRVRGSWRFRVLYL</sequence>
<dbReference type="InterPro" id="IPR001173">
    <property type="entry name" value="Glyco_trans_2-like"/>
</dbReference>
<dbReference type="EMBL" id="BAABBA010000026">
    <property type="protein sequence ID" value="GAA3509881.1"/>
    <property type="molecule type" value="Genomic_DNA"/>
</dbReference>
<dbReference type="Gene3D" id="3.90.550.10">
    <property type="entry name" value="Spore Coat Polysaccharide Biosynthesis Protein SpsA, Chain A"/>
    <property type="match status" value="1"/>
</dbReference>
<dbReference type="Proteomes" id="UP001499841">
    <property type="component" value="Unassembled WGS sequence"/>
</dbReference>
<feature type="domain" description="Glycosyltransferase 2-like" evidence="1">
    <location>
        <begin position="2"/>
        <end position="159"/>
    </location>
</feature>